<dbReference type="SFLD" id="SFLDG01135">
    <property type="entry name" value="C1.5.6:_HAD__Beta-PGM__Phospha"/>
    <property type="match status" value="1"/>
</dbReference>
<reference evidence="1 2" key="1">
    <citation type="submission" date="2020-11" db="EMBL/GenBank/DDBJ databases">
        <title>Fusibacter basophilias sp. nov.</title>
        <authorList>
            <person name="Qiu D."/>
        </authorList>
    </citation>
    <scope>NUCLEOTIDE SEQUENCE [LARGE SCALE GENOMIC DNA]</scope>
    <source>
        <strain evidence="1 2">Q10-2</strain>
    </source>
</reference>
<dbReference type="EMBL" id="JADKNH010000004">
    <property type="protein sequence ID" value="MBF4692887.1"/>
    <property type="molecule type" value="Genomic_DNA"/>
</dbReference>
<dbReference type="NCBIfam" id="TIGR01549">
    <property type="entry name" value="HAD-SF-IA-v1"/>
    <property type="match status" value="1"/>
</dbReference>
<dbReference type="PANTHER" id="PTHR43434">
    <property type="entry name" value="PHOSPHOGLYCOLATE PHOSPHATASE"/>
    <property type="match status" value="1"/>
</dbReference>
<proteinExistence type="predicted"/>
<evidence type="ECO:0000313" key="2">
    <source>
        <dbReference type="Proteomes" id="UP000614200"/>
    </source>
</evidence>
<dbReference type="NCBIfam" id="TIGR01509">
    <property type="entry name" value="HAD-SF-IA-v3"/>
    <property type="match status" value="1"/>
</dbReference>
<dbReference type="InterPro" id="IPR023198">
    <property type="entry name" value="PGP-like_dom2"/>
</dbReference>
<dbReference type="Proteomes" id="UP000614200">
    <property type="component" value="Unassembled WGS sequence"/>
</dbReference>
<dbReference type="InterPro" id="IPR050155">
    <property type="entry name" value="HAD-like_hydrolase_sf"/>
</dbReference>
<name>A0ABR9ZR02_9FIRM</name>
<dbReference type="InterPro" id="IPR036412">
    <property type="entry name" value="HAD-like_sf"/>
</dbReference>
<dbReference type="Gene3D" id="1.10.150.240">
    <property type="entry name" value="Putative phosphatase, domain 2"/>
    <property type="match status" value="1"/>
</dbReference>
<dbReference type="SUPFAM" id="SSF56784">
    <property type="entry name" value="HAD-like"/>
    <property type="match status" value="1"/>
</dbReference>
<dbReference type="PRINTS" id="PR00413">
    <property type="entry name" value="HADHALOGNASE"/>
</dbReference>
<protein>
    <submittedName>
        <fullName evidence="1">HAD-IA family hydrolase</fullName>
    </submittedName>
</protein>
<dbReference type="NCBIfam" id="TIGR01662">
    <property type="entry name" value="HAD-SF-IIIA"/>
    <property type="match status" value="1"/>
</dbReference>
<dbReference type="RefSeq" id="WP_194701132.1">
    <property type="nucleotide sequence ID" value="NZ_JADKNH010000004.1"/>
</dbReference>
<dbReference type="PANTHER" id="PTHR43434:SF26">
    <property type="entry name" value="PYROPHOSPHATASE PPAX"/>
    <property type="match status" value="1"/>
</dbReference>
<gene>
    <name evidence="1" type="ORF">ISU02_07135</name>
</gene>
<dbReference type="InterPro" id="IPR006549">
    <property type="entry name" value="HAD-SF_hydro_IIIA"/>
</dbReference>
<organism evidence="1 2">
    <name type="scientific">Fusibacter ferrireducens</name>
    <dbReference type="NCBI Taxonomy" id="2785058"/>
    <lineage>
        <taxon>Bacteria</taxon>
        <taxon>Bacillati</taxon>
        <taxon>Bacillota</taxon>
        <taxon>Clostridia</taxon>
        <taxon>Eubacteriales</taxon>
        <taxon>Eubacteriales Family XII. Incertae Sedis</taxon>
        <taxon>Fusibacter</taxon>
    </lineage>
</organism>
<keyword evidence="2" id="KW-1185">Reference proteome</keyword>
<dbReference type="InterPro" id="IPR041492">
    <property type="entry name" value="HAD_2"/>
</dbReference>
<dbReference type="InterPro" id="IPR006439">
    <property type="entry name" value="HAD-SF_hydro_IA"/>
</dbReference>
<dbReference type="InterPro" id="IPR023214">
    <property type="entry name" value="HAD_sf"/>
</dbReference>
<evidence type="ECO:0000313" key="1">
    <source>
        <dbReference type="EMBL" id="MBF4692887.1"/>
    </source>
</evidence>
<dbReference type="Gene3D" id="3.40.50.1000">
    <property type="entry name" value="HAD superfamily/HAD-like"/>
    <property type="match status" value="1"/>
</dbReference>
<dbReference type="SFLD" id="SFLDS00003">
    <property type="entry name" value="Haloacid_Dehalogenase"/>
    <property type="match status" value="1"/>
</dbReference>
<dbReference type="Pfam" id="PF13419">
    <property type="entry name" value="HAD_2"/>
    <property type="match status" value="1"/>
</dbReference>
<keyword evidence="1" id="KW-0378">Hydrolase</keyword>
<dbReference type="SFLD" id="SFLDG01129">
    <property type="entry name" value="C1.5:_HAD__Beta-PGM__Phosphata"/>
    <property type="match status" value="1"/>
</dbReference>
<comment type="caution">
    <text evidence="1">The sequence shown here is derived from an EMBL/GenBank/DDBJ whole genome shotgun (WGS) entry which is preliminary data.</text>
</comment>
<accession>A0ABR9ZR02</accession>
<sequence length="216" mass="24619">MNAVIFDFDGTIINTNELIKEGLNSFAEKYRGYKLVTEEHRMLVGRTLEDQMAYINPHKWQLMSNHFKIWYAHNHNAKTCAFPGMIRLIKELYEQGVRLAIVSNNSTASLDMGLKHLGIETYFEYVITRDDVDETKPSPEGIKKVMELMNLQNHELIYIGDTAGDIYAAKNAEIANAIVGWSSIGADAIMRLQPDYVLRSASHLHDIIREKKCEVA</sequence>
<dbReference type="GO" id="GO:0016787">
    <property type="term" value="F:hydrolase activity"/>
    <property type="evidence" value="ECO:0007669"/>
    <property type="project" value="UniProtKB-KW"/>
</dbReference>